<reference evidence="2" key="1">
    <citation type="journal article" date="2017" name="Nat. Microbiol.">
        <title>Global analysis of biosynthetic gene clusters reveals vast potential of secondary metabolite production in Penicillium species.</title>
        <authorList>
            <person name="Nielsen J.C."/>
            <person name="Grijseels S."/>
            <person name="Prigent S."/>
            <person name="Ji B."/>
            <person name="Dainat J."/>
            <person name="Nielsen K.F."/>
            <person name="Frisvad J.C."/>
            <person name="Workman M."/>
            <person name="Nielsen J."/>
        </authorList>
    </citation>
    <scope>NUCLEOTIDE SEQUENCE [LARGE SCALE GENOMIC DNA]</scope>
    <source>
        <strain evidence="2">IBT 29525</strain>
    </source>
</reference>
<evidence type="ECO:0000313" key="1">
    <source>
        <dbReference type="EMBL" id="OQE04016.1"/>
    </source>
</evidence>
<dbReference type="STRING" id="60172.A0A1V6RQS5"/>
<sequence length="288" mass="33157">MIEEDCAIIKATEEYQSVVEAFGLSPTRWWNKRQLNARNTWNIPDYLVCLWDDLELVTTRDGSTHPLFPMRIESLLLALLADKIKKESLNPHGPLNSPHWSFRKQIFTLGMEDDKDIAPEGIIDYVLWYGHCWELETNMIVMKSKSPVPQSWTLLQNMASIHRARKLAERDAVIYGVITDGSKWVFVHLTDKSRYTIRAFSWDDDQHQIIGQIQDIIDQAVSCRGKILSRSSLPTPTVHQISGCQIRELPAPCNSSDDESARVTEENAYHTAKVEERDYDTDIEPLTW</sequence>
<dbReference type="Proteomes" id="UP000191612">
    <property type="component" value="Unassembled WGS sequence"/>
</dbReference>
<evidence type="ECO:0008006" key="3">
    <source>
        <dbReference type="Google" id="ProtNLM"/>
    </source>
</evidence>
<organism evidence="1 2">
    <name type="scientific">Penicillium solitum</name>
    <dbReference type="NCBI Taxonomy" id="60172"/>
    <lineage>
        <taxon>Eukaryota</taxon>
        <taxon>Fungi</taxon>
        <taxon>Dikarya</taxon>
        <taxon>Ascomycota</taxon>
        <taxon>Pezizomycotina</taxon>
        <taxon>Eurotiomycetes</taxon>
        <taxon>Eurotiomycetidae</taxon>
        <taxon>Eurotiales</taxon>
        <taxon>Aspergillaceae</taxon>
        <taxon>Penicillium</taxon>
    </lineage>
</organism>
<keyword evidence="2" id="KW-1185">Reference proteome</keyword>
<evidence type="ECO:0000313" key="2">
    <source>
        <dbReference type="Proteomes" id="UP000191612"/>
    </source>
</evidence>
<name>A0A1V6RQS5_9EURO</name>
<gene>
    <name evidence="1" type="ORF">PENSOL_c001G10773</name>
</gene>
<comment type="caution">
    <text evidence="1">The sequence shown here is derived from an EMBL/GenBank/DDBJ whole genome shotgun (WGS) entry which is preliminary data.</text>
</comment>
<protein>
    <recommendedName>
        <fullName evidence="3">Fungal-type protein kinase domain-containing protein</fullName>
    </recommendedName>
</protein>
<dbReference type="EMBL" id="MDYO01000001">
    <property type="protein sequence ID" value="OQE04016.1"/>
    <property type="molecule type" value="Genomic_DNA"/>
</dbReference>
<dbReference type="AlphaFoldDB" id="A0A1V6RQS5"/>
<proteinExistence type="predicted"/>
<accession>A0A1V6RQS5</accession>